<dbReference type="EMBL" id="JABMCH010000070">
    <property type="protein sequence ID" value="NUU48470.1"/>
    <property type="molecule type" value="Genomic_DNA"/>
</dbReference>
<feature type="region of interest" description="Disordered" evidence="1">
    <location>
        <begin position="1"/>
        <end position="23"/>
    </location>
</feature>
<gene>
    <name evidence="2" type="ORF">HP438_15985</name>
</gene>
<sequence>MFRKRNSPYRRGRMVIGDGSPSAGSKAGVILEITKALLSADFVEGMGSREVFDFARQP</sequence>
<keyword evidence="3" id="KW-1185">Reference proteome</keyword>
<name>A0A7Y6EIE1_9SPHN</name>
<accession>A0A7Y6EIE1</accession>
<protein>
    <submittedName>
        <fullName evidence="2">Uncharacterized protein</fullName>
    </submittedName>
</protein>
<evidence type="ECO:0000313" key="3">
    <source>
        <dbReference type="Proteomes" id="UP000536441"/>
    </source>
</evidence>
<dbReference type="Proteomes" id="UP000536441">
    <property type="component" value="Unassembled WGS sequence"/>
</dbReference>
<proteinExistence type="predicted"/>
<organism evidence="2 3">
    <name type="scientific">Sphingomonas zeae</name>
    <dbReference type="NCBI Taxonomy" id="1646122"/>
    <lineage>
        <taxon>Bacteria</taxon>
        <taxon>Pseudomonadati</taxon>
        <taxon>Pseudomonadota</taxon>
        <taxon>Alphaproteobacteria</taxon>
        <taxon>Sphingomonadales</taxon>
        <taxon>Sphingomonadaceae</taxon>
        <taxon>Sphingomonas</taxon>
    </lineage>
</organism>
<evidence type="ECO:0000313" key="2">
    <source>
        <dbReference type="EMBL" id="NUU48470.1"/>
    </source>
</evidence>
<evidence type="ECO:0000256" key="1">
    <source>
        <dbReference type="SAM" id="MobiDB-lite"/>
    </source>
</evidence>
<reference evidence="2 3" key="1">
    <citation type="submission" date="2020-05" db="EMBL/GenBank/DDBJ databases">
        <title>Genome Sequencing of Type Strains.</title>
        <authorList>
            <person name="Lemaire J.F."/>
            <person name="Inderbitzin P."/>
            <person name="Gregorio O.A."/>
            <person name="Collins S.B."/>
            <person name="Wespe N."/>
            <person name="Knight-Connoni V."/>
        </authorList>
    </citation>
    <scope>NUCLEOTIDE SEQUENCE [LARGE SCALE GENOMIC DNA]</scope>
    <source>
        <strain evidence="2 3">DSM 100049</strain>
    </source>
</reference>
<feature type="compositionally biased region" description="Basic residues" evidence="1">
    <location>
        <begin position="1"/>
        <end position="13"/>
    </location>
</feature>
<dbReference type="AlphaFoldDB" id="A0A7Y6EIE1"/>
<comment type="caution">
    <text evidence="2">The sequence shown here is derived from an EMBL/GenBank/DDBJ whole genome shotgun (WGS) entry which is preliminary data.</text>
</comment>